<protein>
    <submittedName>
        <fullName evidence="2">Uncharacterized protein</fullName>
    </submittedName>
</protein>
<dbReference type="EMBL" id="LWQT01000064">
    <property type="protein sequence ID" value="OAN49415.1"/>
    <property type="molecule type" value="Genomic_DNA"/>
</dbReference>
<evidence type="ECO:0000313" key="2">
    <source>
        <dbReference type="EMBL" id="OAN49415.1"/>
    </source>
</evidence>
<evidence type="ECO:0000256" key="1">
    <source>
        <dbReference type="SAM" id="MobiDB-lite"/>
    </source>
</evidence>
<proteinExistence type="predicted"/>
<name>A0A178MMX2_9PROT</name>
<dbReference type="STRING" id="1285242.A6A04_19510"/>
<dbReference type="AlphaFoldDB" id="A0A178MMX2"/>
<organism evidence="2 3">
    <name type="scientific">Paramagnetospirillum marisnigri</name>
    <dbReference type="NCBI Taxonomy" id="1285242"/>
    <lineage>
        <taxon>Bacteria</taxon>
        <taxon>Pseudomonadati</taxon>
        <taxon>Pseudomonadota</taxon>
        <taxon>Alphaproteobacteria</taxon>
        <taxon>Rhodospirillales</taxon>
        <taxon>Magnetospirillaceae</taxon>
        <taxon>Paramagnetospirillum</taxon>
    </lineage>
</organism>
<dbReference type="Proteomes" id="UP000078428">
    <property type="component" value="Unassembled WGS sequence"/>
</dbReference>
<gene>
    <name evidence="2" type="ORF">A6A04_19510</name>
</gene>
<evidence type="ECO:0000313" key="3">
    <source>
        <dbReference type="Proteomes" id="UP000078428"/>
    </source>
</evidence>
<reference evidence="2 3" key="1">
    <citation type="submission" date="2016-04" db="EMBL/GenBank/DDBJ databases">
        <title>Draft genome sequence of freshwater magnetotactic bacteria Magnetospirillum marisnigri SP-1 and Magnetospirillum moscoviense BB-1.</title>
        <authorList>
            <person name="Koziaeva V."/>
            <person name="Dziuba M.V."/>
            <person name="Ivanov T.M."/>
            <person name="Kuznetsov B."/>
            <person name="Grouzdev D.S."/>
        </authorList>
    </citation>
    <scope>NUCLEOTIDE SEQUENCE [LARGE SCALE GENOMIC DNA]</scope>
    <source>
        <strain evidence="2 3">SP-1</strain>
    </source>
</reference>
<comment type="caution">
    <text evidence="2">The sequence shown here is derived from an EMBL/GenBank/DDBJ whole genome shotgun (WGS) entry which is preliminary data.</text>
</comment>
<sequence length="71" mass="7995">MMGMKWFMVSYSDMIIERRPPRSLRSARVQDGAGDSETQQAGELGAIEVAKHGGVWGWCWAGREVCVDFFL</sequence>
<feature type="region of interest" description="Disordered" evidence="1">
    <location>
        <begin position="22"/>
        <end position="41"/>
    </location>
</feature>
<accession>A0A178MMX2</accession>
<keyword evidence="3" id="KW-1185">Reference proteome</keyword>